<keyword evidence="4" id="KW-1185">Reference proteome</keyword>
<keyword evidence="2" id="KW-1133">Transmembrane helix</keyword>
<evidence type="ECO:0000256" key="2">
    <source>
        <dbReference type="SAM" id="Phobius"/>
    </source>
</evidence>
<sequence>MNAVFKPHPNLRQFVATIAKMSTGYARSQANITKGLRRKKTCAPRIDLPPAPDLTDFVVPPASDDEDVREDSHSLSESLCNEVQEGFFNGDLASDDAVPNNGESTEDLEQEITENADTYDFSLDLVIPSPTATVRQTTDVKDLHSVNSSIYFFLYLVMVISCLFGCLT</sequence>
<evidence type="ECO:0000313" key="3">
    <source>
        <dbReference type="EMBL" id="OWY90120.1"/>
    </source>
</evidence>
<accession>A0A225UAZ8</accession>
<evidence type="ECO:0000256" key="1">
    <source>
        <dbReference type="SAM" id="MobiDB-lite"/>
    </source>
</evidence>
<dbReference type="Proteomes" id="UP000198211">
    <property type="component" value="Unassembled WGS sequence"/>
</dbReference>
<dbReference type="AlphaFoldDB" id="A0A225UAZ8"/>
<proteinExistence type="predicted"/>
<comment type="caution">
    <text evidence="3">The sequence shown here is derived from an EMBL/GenBank/DDBJ whole genome shotgun (WGS) entry which is preliminary data.</text>
</comment>
<dbReference type="EMBL" id="NBNE01023836">
    <property type="protein sequence ID" value="OWY90120.1"/>
    <property type="molecule type" value="Genomic_DNA"/>
</dbReference>
<dbReference type="OrthoDB" id="124478at2759"/>
<gene>
    <name evidence="3" type="ORF">PHMEG_00041895</name>
</gene>
<reference evidence="4" key="1">
    <citation type="submission" date="2017-03" db="EMBL/GenBank/DDBJ databases">
        <title>Phytopthora megakarya and P. palmivora, two closely related causual agents of cacao black pod achieved similar genome size and gene model numbers by different mechanisms.</title>
        <authorList>
            <person name="Ali S."/>
            <person name="Shao J."/>
            <person name="Larry D.J."/>
            <person name="Kronmiller B."/>
            <person name="Shen D."/>
            <person name="Strem M.D."/>
            <person name="Melnick R.L."/>
            <person name="Guiltinan M.J."/>
            <person name="Tyler B.M."/>
            <person name="Meinhardt L.W."/>
            <person name="Bailey B.A."/>
        </authorList>
    </citation>
    <scope>NUCLEOTIDE SEQUENCE [LARGE SCALE GENOMIC DNA]</scope>
    <source>
        <strain evidence="4">zdho120</strain>
    </source>
</reference>
<name>A0A225UAZ8_9STRA</name>
<keyword evidence="2" id="KW-0472">Membrane</keyword>
<evidence type="ECO:0000313" key="4">
    <source>
        <dbReference type="Proteomes" id="UP000198211"/>
    </source>
</evidence>
<feature type="transmembrane region" description="Helical" evidence="2">
    <location>
        <begin position="150"/>
        <end position="167"/>
    </location>
</feature>
<organism evidence="3 4">
    <name type="scientific">Phytophthora megakarya</name>
    <dbReference type="NCBI Taxonomy" id="4795"/>
    <lineage>
        <taxon>Eukaryota</taxon>
        <taxon>Sar</taxon>
        <taxon>Stramenopiles</taxon>
        <taxon>Oomycota</taxon>
        <taxon>Peronosporomycetes</taxon>
        <taxon>Peronosporales</taxon>
        <taxon>Peronosporaceae</taxon>
        <taxon>Phytophthora</taxon>
    </lineage>
</organism>
<protein>
    <submittedName>
        <fullName evidence="3">Uncharacterized protein</fullName>
    </submittedName>
</protein>
<feature type="region of interest" description="Disordered" evidence="1">
    <location>
        <begin position="50"/>
        <end position="75"/>
    </location>
</feature>
<keyword evidence="2" id="KW-0812">Transmembrane</keyword>